<protein>
    <recommendedName>
        <fullName evidence="1">2-hydroxychromene-2-carboxylate isomerase</fullName>
        <ecNumber evidence="1">5.99.1.4</ecNumber>
    </recommendedName>
</protein>
<dbReference type="InterPro" id="IPR014440">
    <property type="entry name" value="HCCAis_GSTk"/>
</dbReference>
<evidence type="ECO:0000313" key="3">
    <source>
        <dbReference type="EMBL" id="MFD1147574.1"/>
    </source>
</evidence>
<dbReference type="EC" id="5.99.1.4" evidence="1"/>
<name>A0ABW3QSA0_9PSEU</name>
<dbReference type="PIRSF" id="PIRSF006386">
    <property type="entry name" value="HCCAis_GSTk"/>
    <property type="match status" value="1"/>
</dbReference>
<reference evidence="4" key="1">
    <citation type="journal article" date="2019" name="Int. J. Syst. Evol. Microbiol.">
        <title>The Global Catalogue of Microorganisms (GCM) 10K type strain sequencing project: providing services to taxonomists for standard genome sequencing and annotation.</title>
        <authorList>
            <consortium name="The Broad Institute Genomics Platform"/>
            <consortium name="The Broad Institute Genome Sequencing Center for Infectious Disease"/>
            <person name="Wu L."/>
            <person name="Ma J."/>
        </authorList>
    </citation>
    <scope>NUCLEOTIDE SEQUENCE [LARGE SCALE GENOMIC DNA]</scope>
    <source>
        <strain evidence="4">CCUG 60214</strain>
    </source>
</reference>
<keyword evidence="1 3" id="KW-0413">Isomerase</keyword>
<dbReference type="GO" id="GO:0016853">
    <property type="term" value="F:isomerase activity"/>
    <property type="evidence" value="ECO:0007669"/>
    <property type="project" value="UniProtKB-KW"/>
</dbReference>
<dbReference type="Gene3D" id="3.40.30.10">
    <property type="entry name" value="Glutaredoxin"/>
    <property type="match status" value="1"/>
</dbReference>
<dbReference type="RefSeq" id="WP_380722845.1">
    <property type="nucleotide sequence ID" value="NZ_JBHTLK010000039.1"/>
</dbReference>
<accession>A0ABW3QSA0</accession>
<dbReference type="PANTHER" id="PTHR42943:SF2">
    <property type="entry name" value="GLUTATHIONE S-TRANSFERASE KAPPA 1"/>
    <property type="match status" value="1"/>
</dbReference>
<dbReference type="Proteomes" id="UP001597168">
    <property type="component" value="Unassembled WGS sequence"/>
</dbReference>
<dbReference type="InterPro" id="IPR001853">
    <property type="entry name" value="DSBA-like_thioredoxin_dom"/>
</dbReference>
<gene>
    <name evidence="3" type="ORF">ACFQ3T_10600</name>
</gene>
<comment type="caution">
    <text evidence="3">The sequence shown here is derived from an EMBL/GenBank/DDBJ whole genome shotgun (WGS) entry which is preliminary data.</text>
</comment>
<dbReference type="SUPFAM" id="SSF52833">
    <property type="entry name" value="Thioredoxin-like"/>
    <property type="match status" value="1"/>
</dbReference>
<evidence type="ECO:0000313" key="4">
    <source>
        <dbReference type="Proteomes" id="UP001597168"/>
    </source>
</evidence>
<sequence>MAKRPPRWYFSFRSPYSWLAHRDLTERYPDVADRIEWRPFWEPDADLRDRLAAAGGRFPYSAMSREKHLYILQDLRRLTAERGLPVSWPVDRDANWEVAHLAYLVAEERGLGRQFIAGVYRARWDRGLNISEPATIAAVAEDIGADPDGLVDAAANPEVRERGLAALLDVCADGVFGVPYFANGFDKYWGLERLPGFIAAVRGTGASAKPAEVAPDDTPALVGVGDFSHAGGCG</sequence>
<dbReference type="InterPro" id="IPR036249">
    <property type="entry name" value="Thioredoxin-like_sf"/>
</dbReference>
<organism evidence="3 4">
    <name type="scientific">Saccharothrix hoggarensis</name>
    <dbReference type="NCBI Taxonomy" id="913853"/>
    <lineage>
        <taxon>Bacteria</taxon>
        <taxon>Bacillati</taxon>
        <taxon>Actinomycetota</taxon>
        <taxon>Actinomycetes</taxon>
        <taxon>Pseudonocardiales</taxon>
        <taxon>Pseudonocardiaceae</taxon>
        <taxon>Saccharothrix</taxon>
    </lineage>
</organism>
<dbReference type="Pfam" id="PF01323">
    <property type="entry name" value="DSBA"/>
    <property type="match status" value="1"/>
</dbReference>
<dbReference type="EMBL" id="JBHTLK010000039">
    <property type="protein sequence ID" value="MFD1147574.1"/>
    <property type="molecule type" value="Genomic_DNA"/>
</dbReference>
<proteinExistence type="inferred from homology"/>
<dbReference type="InterPro" id="IPR051924">
    <property type="entry name" value="GST_Kappa/NadH"/>
</dbReference>
<dbReference type="PANTHER" id="PTHR42943">
    <property type="entry name" value="GLUTATHIONE S-TRANSFERASE KAPPA"/>
    <property type="match status" value="1"/>
</dbReference>
<feature type="domain" description="DSBA-like thioredoxin" evidence="2">
    <location>
        <begin position="9"/>
        <end position="197"/>
    </location>
</feature>
<keyword evidence="4" id="KW-1185">Reference proteome</keyword>
<evidence type="ECO:0000259" key="2">
    <source>
        <dbReference type="Pfam" id="PF01323"/>
    </source>
</evidence>
<comment type="similarity">
    <text evidence="1">Belongs to the GST superfamily. NadH family.</text>
</comment>
<comment type="catalytic activity">
    <reaction evidence="1">
        <text>2-hydroxychromene-2-carboxylate = (3E)-4-(2-hydroxyphenyl)-2-oxobut-3-enoate</text>
        <dbReference type="Rhea" id="RHEA:27401"/>
        <dbReference type="ChEBI" id="CHEBI:59350"/>
        <dbReference type="ChEBI" id="CHEBI:59353"/>
        <dbReference type="EC" id="5.99.1.4"/>
    </reaction>
</comment>
<evidence type="ECO:0000256" key="1">
    <source>
        <dbReference type="PIRNR" id="PIRNR006386"/>
    </source>
</evidence>